<comment type="caution">
    <text evidence="2">The sequence shown here is derived from an EMBL/GenBank/DDBJ whole genome shotgun (WGS) entry which is preliminary data.</text>
</comment>
<dbReference type="SUPFAM" id="SSF47413">
    <property type="entry name" value="lambda repressor-like DNA-binding domains"/>
    <property type="match status" value="1"/>
</dbReference>
<dbReference type="NCBIfam" id="TIGR03830">
    <property type="entry name" value="CxxCG_CxxCG_HTH"/>
    <property type="match status" value="1"/>
</dbReference>
<evidence type="ECO:0000313" key="2">
    <source>
        <dbReference type="EMBL" id="GEN46660.1"/>
    </source>
</evidence>
<dbReference type="CDD" id="cd00093">
    <property type="entry name" value="HTH_XRE"/>
    <property type="match status" value="1"/>
</dbReference>
<dbReference type="InterPro" id="IPR001387">
    <property type="entry name" value="Cro/C1-type_HTH"/>
</dbReference>
<reference evidence="2 3" key="1">
    <citation type="submission" date="2019-07" db="EMBL/GenBank/DDBJ databases">
        <title>Whole genome shotgun sequence of Alkalibacillus haloalkaliphilus NBRC 103110.</title>
        <authorList>
            <person name="Hosoyama A."/>
            <person name="Uohara A."/>
            <person name="Ohji S."/>
            <person name="Ichikawa N."/>
        </authorList>
    </citation>
    <scope>NUCLEOTIDE SEQUENCE [LARGE SCALE GENOMIC DNA]</scope>
    <source>
        <strain evidence="2 3">NBRC 103110</strain>
    </source>
</reference>
<gene>
    <name evidence="2" type="ORF">AHA02nite_24360</name>
</gene>
<name>A0A511W6D8_9BACI</name>
<dbReference type="InterPro" id="IPR022452">
    <property type="entry name" value="MqsA"/>
</dbReference>
<dbReference type="EMBL" id="BJYA01000017">
    <property type="protein sequence ID" value="GEN46660.1"/>
    <property type="molecule type" value="Genomic_DNA"/>
</dbReference>
<evidence type="ECO:0000259" key="1">
    <source>
        <dbReference type="PROSITE" id="PS50943"/>
    </source>
</evidence>
<dbReference type="AlphaFoldDB" id="A0A511W6D8"/>
<accession>A0A511W6D8</accession>
<feature type="domain" description="HTH cro/C1-type" evidence="1">
    <location>
        <begin position="81"/>
        <end position="111"/>
    </location>
</feature>
<dbReference type="Pfam" id="PF15731">
    <property type="entry name" value="MqsA_antitoxin"/>
    <property type="match status" value="1"/>
</dbReference>
<dbReference type="InterPro" id="IPR032758">
    <property type="entry name" value="MqsA/HigA-2"/>
</dbReference>
<dbReference type="Proteomes" id="UP000321440">
    <property type="component" value="Unassembled WGS sequence"/>
</dbReference>
<proteinExistence type="predicted"/>
<keyword evidence="3" id="KW-1185">Reference proteome</keyword>
<dbReference type="GO" id="GO:0003677">
    <property type="term" value="F:DNA binding"/>
    <property type="evidence" value="ECO:0007669"/>
    <property type="project" value="InterPro"/>
</dbReference>
<dbReference type="InterPro" id="IPR010982">
    <property type="entry name" value="Lambda_DNA-bd_dom_sf"/>
</dbReference>
<sequence>MKILKSEKKLCLLCMEEHEVETVEVTDHEVFKGEEVSFTAQYDYCSATEDFLESEEMIKANSLAMKDAYREKLGLLTSNEIHDIRKKYDISQKDFSEVLGWGRATITRYENHQVQDRAHDDVLMKISSDPKWFIEKLHEAKEQDKISEKAYLKLLHKAKEQYKKKK</sequence>
<dbReference type="RefSeq" id="WP_218025425.1">
    <property type="nucleotide sequence ID" value="NZ_BJYA01000017.1"/>
</dbReference>
<evidence type="ECO:0000313" key="3">
    <source>
        <dbReference type="Proteomes" id="UP000321440"/>
    </source>
</evidence>
<dbReference type="Gene3D" id="1.10.260.40">
    <property type="entry name" value="lambda repressor-like DNA-binding domains"/>
    <property type="match status" value="1"/>
</dbReference>
<protein>
    <recommendedName>
        <fullName evidence="1">HTH cro/C1-type domain-containing protein</fullName>
    </recommendedName>
</protein>
<organism evidence="2 3">
    <name type="scientific">Alkalibacillus haloalkaliphilus</name>
    <dbReference type="NCBI Taxonomy" id="94136"/>
    <lineage>
        <taxon>Bacteria</taxon>
        <taxon>Bacillati</taxon>
        <taxon>Bacillota</taxon>
        <taxon>Bacilli</taxon>
        <taxon>Bacillales</taxon>
        <taxon>Bacillaceae</taxon>
        <taxon>Alkalibacillus</taxon>
    </lineage>
</organism>
<dbReference type="PROSITE" id="PS50943">
    <property type="entry name" value="HTH_CROC1"/>
    <property type="match status" value="1"/>
</dbReference>